<evidence type="ECO:0000313" key="8">
    <source>
        <dbReference type="Proteomes" id="UP000249723"/>
    </source>
</evidence>
<feature type="compositionally biased region" description="Basic and acidic residues" evidence="6">
    <location>
        <begin position="204"/>
        <end position="215"/>
    </location>
</feature>
<feature type="region of interest" description="Disordered" evidence="6">
    <location>
        <begin position="835"/>
        <end position="869"/>
    </location>
</feature>
<evidence type="ECO:0000256" key="5">
    <source>
        <dbReference type="ARBA" id="ARBA00023242"/>
    </source>
</evidence>
<dbReference type="SMART" id="SM00185">
    <property type="entry name" value="ARM"/>
    <property type="match status" value="5"/>
</dbReference>
<dbReference type="PANTHER" id="PTHR15651">
    <property type="entry name" value="ARMADILLO REPEAT-CONTAINING PROTEIN 8"/>
    <property type="match status" value="1"/>
</dbReference>
<accession>A0A2X0KJ12</accession>
<keyword evidence="4" id="KW-0677">Repeat</keyword>
<dbReference type="EMBL" id="FMWP01000016">
    <property type="protein sequence ID" value="SCZ91658.1"/>
    <property type="molecule type" value="Genomic_DNA"/>
</dbReference>
<keyword evidence="5" id="KW-0539">Nucleus</keyword>
<dbReference type="AlphaFoldDB" id="A0A2X0KJ12"/>
<feature type="region of interest" description="Disordered" evidence="6">
    <location>
        <begin position="204"/>
        <end position="237"/>
    </location>
</feature>
<dbReference type="InterPro" id="IPR038739">
    <property type="entry name" value="ARMC8/Vid28"/>
</dbReference>
<dbReference type="InterPro" id="IPR016024">
    <property type="entry name" value="ARM-type_fold"/>
</dbReference>
<dbReference type="InterPro" id="IPR000225">
    <property type="entry name" value="Armadillo"/>
</dbReference>
<dbReference type="GO" id="GO:0043161">
    <property type="term" value="P:proteasome-mediated ubiquitin-dependent protein catabolic process"/>
    <property type="evidence" value="ECO:0007669"/>
    <property type="project" value="TreeGrafter"/>
</dbReference>
<evidence type="ECO:0000256" key="1">
    <source>
        <dbReference type="ARBA" id="ARBA00004123"/>
    </source>
</evidence>
<gene>
    <name evidence="7" type="ORF">BZ3500_MVSOF-1268-A1-R1_CHR5-1G07587</name>
</gene>
<dbReference type="GO" id="GO:0034657">
    <property type="term" value="C:GID complex"/>
    <property type="evidence" value="ECO:0007669"/>
    <property type="project" value="TreeGrafter"/>
</dbReference>
<comment type="subcellular location">
    <subcellularLocation>
        <location evidence="2">Cytoplasm</location>
    </subcellularLocation>
    <subcellularLocation>
        <location evidence="1">Nucleus</location>
    </subcellularLocation>
</comment>
<keyword evidence="3" id="KW-0963">Cytoplasm</keyword>
<dbReference type="GO" id="GO:0005737">
    <property type="term" value="C:cytoplasm"/>
    <property type="evidence" value="ECO:0007669"/>
    <property type="project" value="UniProtKB-SubCell"/>
</dbReference>
<dbReference type="InterPro" id="IPR011989">
    <property type="entry name" value="ARM-like"/>
</dbReference>
<evidence type="ECO:0000256" key="2">
    <source>
        <dbReference type="ARBA" id="ARBA00004496"/>
    </source>
</evidence>
<feature type="compositionally biased region" description="Low complexity" evidence="6">
    <location>
        <begin position="853"/>
        <end position="864"/>
    </location>
</feature>
<organism evidence="7 8">
    <name type="scientific">Microbotryum saponariae</name>
    <dbReference type="NCBI Taxonomy" id="289078"/>
    <lineage>
        <taxon>Eukaryota</taxon>
        <taxon>Fungi</taxon>
        <taxon>Dikarya</taxon>
        <taxon>Basidiomycota</taxon>
        <taxon>Pucciniomycotina</taxon>
        <taxon>Microbotryomycetes</taxon>
        <taxon>Microbotryales</taxon>
        <taxon>Microbotryaceae</taxon>
        <taxon>Microbotryum</taxon>
    </lineage>
</organism>
<dbReference type="Proteomes" id="UP000249723">
    <property type="component" value="Unassembled WGS sequence"/>
</dbReference>
<evidence type="ECO:0000256" key="6">
    <source>
        <dbReference type="SAM" id="MobiDB-lite"/>
    </source>
</evidence>
<keyword evidence="8" id="KW-1185">Reference proteome</keyword>
<dbReference type="OrthoDB" id="5559898at2759"/>
<name>A0A2X0KJ12_9BASI</name>
<dbReference type="Gene3D" id="1.25.10.10">
    <property type="entry name" value="Leucine-rich Repeat Variant"/>
    <property type="match status" value="2"/>
</dbReference>
<dbReference type="GO" id="GO:0005634">
    <property type="term" value="C:nucleus"/>
    <property type="evidence" value="ECO:0007669"/>
    <property type="project" value="UniProtKB-SubCell"/>
</dbReference>
<reference evidence="8" key="1">
    <citation type="submission" date="2016-10" db="EMBL/GenBank/DDBJ databases">
        <authorList>
            <person name="Jeantristanb JTB J.-T."/>
            <person name="Ricardo R."/>
        </authorList>
    </citation>
    <scope>NUCLEOTIDE SEQUENCE [LARGE SCALE GENOMIC DNA]</scope>
</reference>
<feature type="compositionally biased region" description="Acidic residues" evidence="6">
    <location>
        <begin position="216"/>
        <end position="229"/>
    </location>
</feature>
<protein>
    <submittedName>
        <fullName evidence="7">BZ3500_MvSof-1268-A1-R1_Chr5-1g07587 protein</fullName>
    </submittedName>
</protein>
<dbReference type="SUPFAM" id="SSF48371">
    <property type="entry name" value="ARM repeat"/>
    <property type="match status" value="1"/>
</dbReference>
<dbReference type="STRING" id="289078.A0A2X0KJ12"/>
<evidence type="ECO:0000256" key="3">
    <source>
        <dbReference type="ARBA" id="ARBA00022490"/>
    </source>
</evidence>
<evidence type="ECO:0000256" key="4">
    <source>
        <dbReference type="ARBA" id="ARBA00022737"/>
    </source>
</evidence>
<sequence>MAIAFSPPIPYPTNLPTATQLSILSQLKHALIGHHARKLVVLAHPGALEQLVQLGGHHLRPDTHHPEVQVVNEAVTLLGTLSLRQSRRGHRAWDRSNTDHSSAVSAITATHQAQLALLSNQVHQTLLSALAYTTGDRGSSTASSSSSHVTVTATTLTPRDKLLESVLRSIKVVYSDLVECVGPGEWGDDLLSLTPISPYIKYAKRDQSESRNVDHSDDDSDDDGDDQTMDNDFRTGRASQSNLKRLAAKALSELYSPTSTALLGLAPMLDFDSSSLDPHSLRLRHKRAELVCDLFASTVRTQEQRQAVLQTGTTANKLWDSLVGIVTTTTGRVQESAIAALSALFKDETETLKACIGGQCRMWEWACKEVVADSIRVYLLIPAAQGGSPLFPTLNALSQSANASRRLTATIARIVLCQSRRLSITFPTPEFDRNAAGELGIDSVAATLMALVDADDKLRGRACFALAYLVAIKFSLETYGTSNNRVLEVVKKLLKSTSSLSTTTTTTTTLFDEAYYGPPPNSTPIEAALTLIALLTAESEDDRQLVKEKGLIPLIVEYLSHPLPKVKAAACHALRSLSRSVHLLRTSLVETEAAKPLVKLLGKGEGEVVRITAVATVSNLLLEFSPMRGTLIEEGVVEEIVAMAQEGSRGRKKNRAVGRRKRQEVKDVNVLWALKNASYQASYEFNTRLLALLGWPNLRTFLLSKQTSVSEQAFGILRNLTCTDGSNPTPALFAPPPSGSDTPSIRPEEVIKHCADVLELEKVPSEWPILEEAGVRLQVLYTLVNLAAGDMDMKGTILVQNGLLDLLIDALKAKLADVRCATVWVFINLSQPIPPPPNPIPPTHSTRPPKPHSSPTQPQSSSTTIAPLSTPPTMKEILVFLRNKGVNRALGELSTDVSLDVRERVKDALQVFSGWD</sequence>
<dbReference type="PANTHER" id="PTHR15651:SF7">
    <property type="entry name" value="ARMADILLO REPEAT-CONTAINING PROTEIN 8"/>
    <property type="match status" value="1"/>
</dbReference>
<evidence type="ECO:0000313" key="7">
    <source>
        <dbReference type="EMBL" id="SCZ91658.1"/>
    </source>
</evidence>
<proteinExistence type="predicted"/>